<dbReference type="Proteomes" id="UP000237000">
    <property type="component" value="Unassembled WGS sequence"/>
</dbReference>
<accession>A0A2P5FA83</accession>
<dbReference type="InParanoid" id="A0A2P5FA83"/>
<keyword evidence="2" id="KW-1185">Reference proteome</keyword>
<sequence length="103" mass="11896">MFPNLMVMNQRIRRLPILFGQQRSNAPDRNGNLIGQVVNKRTLQIVTRVEHQTYGALYLRNPGRAISRLRRTPSSSSSYWRVRTGPGWTARRTGVSSFEIRII</sequence>
<reference evidence="2" key="1">
    <citation type="submission" date="2016-06" db="EMBL/GenBank/DDBJ databases">
        <title>Parallel loss of symbiosis genes in relatives of nitrogen-fixing non-legume Parasponia.</title>
        <authorList>
            <person name="Van Velzen R."/>
            <person name="Holmer R."/>
            <person name="Bu F."/>
            <person name="Rutten L."/>
            <person name="Van Zeijl A."/>
            <person name="Liu W."/>
            <person name="Santuari L."/>
            <person name="Cao Q."/>
            <person name="Sharma T."/>
            <person name="Shen D."/>
            <person name="Roswanjaya Y."/>
            <person name="Wardhani T."/>
            <person name="Kalhor M.S."/>
            <person name="Jansen J."/>
            <person name="Van den Hoogen J."/>
            <person name="Gungor B."/>
            <person name="Hartog M."/>
            <person name="Hontelez J."/>
            <person name="Verver J."/>
            <person name="Yang W.-C."/>
            <person name="Schijlen E."/>
            <person name="Repin R."/>
            <person name="Schilthuizen M."/>
            <person name="Schranz E."/>
            <person name="Heidstra R."/>
            <person name="Miyata K."/>
            <person name="Fedorova E."/>
            <person name="Kohlen W."/>
            <person name="Bisseling T."/>
            <person name="Smit S."/>
            <person name="Geurts R."/>
        </authorList>
    </citation>
    <scope>NUCLEOTIDE SEQUENCE [LARGE SCALE GENOMIC DNA]</scope>
    <source>
        <strain evidence="2">cv. RG33-2</strain>
    </source>
</reference>
<comment type="caution">
    <text evidence="1">The sequence shown here is derived from an EMBL/GenBank/DDBJ whole genome shotgun (WGS) entry which is preliminary data.</text>
</comment>
<evidence type="ECO:0000313" key="2">
    <source>
        <dbReference type="Proteomes" id="UP000237000"/>
    </source>
</evidence>
<organism evidence="1 2">
    <name type="scientific">Trema orientale</name>
    <name type="common">Charcoal tree</name>
    <name type="synonym">Celtis orientalis</name>
    <dbReference type="NCBI Taxonomy" id="63057"/>
    <lineage>
        <taxon>Eukaryota</taxon>
        <taxon>Viridiplantae</taxon>
        <taxon>Streptophyta</taxon>
        <taxon>Embryophyta</taxon>
        <taxon>Tracheophyta</taxon>
        <taxon>Spermatophyta</taxon>
        <taxon>Magnoliopsida</taxon>
        <taxon>eudicotyledons</taxon>
        <taxon>Gunneridae</taxon>
        <taxon>Pentapetalae</taxon>
        <taxon>rosids</taxon>
        <taxon>fabids</taxon>
        <taxon>Rosales</taxon>
        <taxon>Cannabaceae</taxon>
        <taxon>Trema</taxon>
    </lineage>
</organism>
<evidence type="ECO:0000313" key="1">
    <source>
        <dbReference type="EMBL" id="PON94698.1"/>
    </source>
</evidence>
<gene>
    <name evidence="1" type="ORF">TorRG33x02_094810</name>
</gene>
<protein>
    <submittedName>
        <fullName evidence="1">Uncharacterized protein</fullName>
    </submittedName>
</protein>
<dbReference type="AlphaFoldDB" id="A0A2P5FA83"/>
<proteinExistence type="predicted"/>
<name>A0A2P5FA83_TREOI</name>
<dbReference type="EMBL" id="JXTC01000049">
    <property type="protein sequence ID" value="PON94698.1"/>
    <property type="molecule type" value="Genomic_DNA"/>
</dbReference>